<dbReference type="Proteomes" id="UP000011885">
    <property type="component" value="Unassembled WGS sequence"/>
</dbReference>
<dbReference type="EMBL" id="ANOH01000285">
    <property type="protein sequence ID" value="EMI54279.1"/>
    <property type="molecule type" value="Genomic_DNA"/>
</dbReference>
<protein>
    <submittedName>
        <fullName evidence="2">Uncharacterized protein</fullName>
    </submittedName>
</protein>
<feature type="region of interest" description="Disordered" evidence="1">
    <location>
        <begin position="37"/>
        <end position="60"/>
    </location>
</feature>
<dbReference type="AlphaFoldDB" id="M5TZ37"/>
<comment type="caution">
    <text evidence="2">The sequence shown here is derived from an EMBL/GenBank/DDBJ whole genome shotgun (WGS) entry which is preliminary data.</text>
</comment>
<evidence type="ECO:0000313" key="2">
    <source>
        <dbReference type="EMBL" id="EMI54279.1"/>
    </source>
</evidence>
<gene>
    <name evidence="2" type="ORF">RSSM_04270</name>
</gene>
<keyword evidence="3" id="KW-1185">Reference proteome</keyword>
<evidence type="ECO:0000313" key="3">
    <source>
        <dbReference type="Proteomes" id="UP000011885"/>
    </source>
</evidence>
<evidence type="ECO:0000256" key="1">
    <source>
        <dbReference type="SAM" id="MobiDB-lite"/>
    </source>
</evidence>
<reference evidence="2 3" key="1">
    <citation type="journal article" date="2013" name="Mar. Genomics">
        <title>Expression of sulfatases in Rhodopirellula baltica and the diversity of sulfatases in the genus Rhodopirellula.</title>
        <authorList>
            <person name="Wegner C.E."/>
            <person name="Richter-Heitmann T."/>
            <person name="Klindworth A."/>
            <person name="Klockow C."/>
            <person name="Richter M."/>
            <person name="Achstetter T."/>
            <person name="Glockner F.O."/>
            <person name="Harder J."/>
        </authorList>
    </citation>
    <scope>NUCLEOTIDE SEQUENCE [LARGE SCALE GENOMIC DNA]</scope>
    <source>
        <strain evidence="2 3">SM41</strain>
    </source>
</reference>
<sequence>MMLSAVDDSGNAILSLRICRVYSSRRNDVDASKKLLTSAGEMEETPETTELGSCGRELAH</sequence>
<dbReference type="PATRIC" id="fig|1263870.3.peg.4516"/>
<name>M5TZ37_9BACT</name>
<accession>M5TZ37</accession>
<proteinExistence type="predicted"/>
<organism evidence="2 3">
    <name type="scientific">Rhodopirellula sallentina SM41</name>
    <dbReference type="NCBI Taxonomy" id="1263870"/>
    <lineage>
        <taxon>Bacteria</taxon>
        <taxon>Pseudomonadati</taxon>
        <taxon>Planctomycetota</taxon>
        <taxon>Planctomycetia</taxon>
        <taxon>Pirellulales</taxon>
        <taxon>Pirellulaceae</taxon>
        <taxon>Rhodopirellula</taxon>
    </lineage>
</organism>